<feature type="compositionally biased region" description="Basic residues" evidence="1">
    <location>
        <begin position="211"/>
        <end position="245"/>
    </location>
</feature>
<organism evidence="2 3">
    <name type="scientific">Dyella lipolytica</name>
    <dbReference type="NCBI Taxonomy" id="1867835"/>
    <lineage>
        <taxon>Bacteria</taxon>
        <taxon>Pseudomonadati</taxon>
        <taxon>Pseudomonadota</taxon>
        <taxon>Gammaproteobacteria</taxon>
        <taxon>Lysobacterales</taxon>
        <taxon>Rhodanobacteraceae</taxon>
        <taxon>Dyella</taxon>
    </lineage>
</organism>
<keyword evidence="3" id="KW-1185">Reference proteome</keyword>
<name>A0ABW8ISA8_9GAMM</name>
<gene>
    <name evidence="2" type="ORF">ISP13_04685</name>
</gene>
<evidence type="ECO:0000313" key="2">
    <source>
        <dbReference type="EMBL" id="MFK2872818.1"/>
    </source>
</evidence>
<dbReference type="RefSeq" id="WP_284398819.1">
    <property type="nucleotide sequence ID" value="NZ_BSNQ01000003.1"/>
</dbReference>
<accession>A0ABW8ISA8</accession>
<reference evidence="2 3" key="1">
    <citation type="submission" date="2020-10" db="EMBL/GenBank/DDBJ databases">
        <title>Phylogeny of dyella-like bacteria.</title>
        <authorList>
            <person name="Fu J."/>
        </authorList>
    </citation>
    <scope>NUCLEOTIDE SEQUENCE [LARGE SCALE GENOMIC DNA]</scope>
    <source>
        <strain evidence="2 3">DHOB07</strain>
    </source>
</reference>
<dbReference type="Proteomes" id="UP001620405">
    <property type="component" value="Unassembled WGS sequence"/>
</dbReference>
<sequence length="245" mass="28750">MPSNTCHPNAPHVKLKTPDWYISSLMLDRALDAILRRVKKLDRNHDIPYLAGYSQDGQTIYIDRHLPKTFTFRGRTVDVDRFLILHEEVEKTLIDQLKLHYLHAHQIATRAEEAAVHAQRITWQAYDRFMQKYVKRIGDERLTKVPVDLDLKPYRDYHDYDLLRQMEKHMEHGKGLSAKQKTELKSYADAFREELRVQHRHEPHADAPSDKRRKPAAKKRAALKARPAKTAKAPTKRRAAVKRVK</sequence>
<evidence type="ECO:0000313" key="3">
    <source>
        <dbReference type="Proteomes" id="UP001620405"/>
    </source>
</evidence>
<comment type="caution">
    <text evidence="2">The sequence shown here is derived from an EMBL/GenBank/DDBJ whole genome shotgun (WGS) entry which is preliminary data.</text>
</comment>
<feature type="region of interest" description="Disordered" evidence="1">
    <location>
        <begin position="198"/>
        <end position="245"/>
    </location>
</feature>
<dbReference type="EMBL" id="JADIKG010000011">
    <property type="protein sequence ID" value="MFK2872818.1"/>
    <property type="molecule type" value="Genomic_DNA"/>
</dbReference>
<evidence type="ECO:0000256" key="1">
    <source>
        <dbReference type="SAM" id="MobiDB-lite"/>
    </source>
</evidence>
<protein>
    <submittedName>
        <fullName evidence="2">Uncharacterized protein</fullName>
    </submittedName>
</protein>
<proteinExistence type="predicted"/>